<proteinExistence type="predicted"/>
<sequence>MHYLSFLTAINPFILIILAVVLACGAYDHWIQHR</sequence>
<protein>
    <submittedName>
        <fullName evidence="2">Uncharacterized protein</fullName>
    </submittedName>
</protein>
<dbReference type="EMBL" id="VIWP01000002">
    <property type="protein sequence ID" value="TWF56444.1"/>
    <property type="molecule type" value="Genomic_DNA"/>
</dbReference>
<accession>A0A561R1E8</accession>
<feature type="transmembrane region" description="Helical" evidence="1">
    <location>
        <begin position="6"/>
        <end position="27"/>
    </location>
</feature>
<keyword evidence="3" id="KW-1185">Reference proteome</keyword>
<evidence type="ECO:0000256" key="1">
    <source>
        <dbReference type="SAM" id="Phobius"/>
    </source>
</evidence>
<dbReference type="AlphaFoldDB" id="A0A561R1E8"/>
<dbReference type="Proteomes" id="UP000320653">
    <property type="component" value="Unassembled WGS sequence"/>
</dbReference>
<evidence type="ECO:0000313" key="3">
    <source>
        <dbReference type="Proteomes" id="UP000320653"/>
    </source>
</evidence>
<keyword evidence="1" id="KW-0472">Membrane</keyword>
<gene>
    <name evidence="2" type="ORF">FHW37_10272</name>
</gene>
<evidence type="ECO:0000313" key="2">
    <source>
        <dbReference type="EMBL" id="TWF56444.1"/>
    </source>
</evidence>
<organism evidence="2 3">
    <name type="scientific">Neorhizobium alkalisoli</name>
    <dbReference type="NCBI Taxonomy" id="528178"/>
    <lineage>
        <taxon>Bacteria</taxon>
        <taxon>Pseudomonadati</taxon>
        <taxon>Pseudomonadota</taxon>
        <taxon>Alphaproteobacteria</taxon>
        <taxon>Hyphomicrobiales</taxon>
        <taxon>Rhizobiaceae</taxon>
        <taxon>Rhizobium/Agrobacterium group</taxon>
        <taxon>Neorhizobium</taxon>
    </lineage>
</organism>
<reference evidence="2 3" key="1">
    <citation type="submission" date="2019-06" db="EMBL/GenBank/DDBJ databases">
        <title>Sorghum-associated microbial communities from plants grown in Nebraska, USA.</title>
        <authorList>
            <person name="Schachtman D."/>
        </authorList>
    </citation>
    <scope>NUCLEOTIDE SEQUENCE [LARGE SCALE GENOMIC DNA]</scope>
    <source>
        <strain evidence="2 3">1225</strain>
    </source>
</reference>
<comment type="caution">
    <text evidence="2">The sequence shown here is derived from an EMBL/GenBank/DDBJ whole genome shotgun (WGS) entry which is preliminary data.</text>
</comment>
<keyword evidence="1" id="KW-0812">Transmembrane</keyword>
<keyword evidence="1" id="KW-1133">Transmembrane helix</keyword>
<name>A0A561R1E8_9HYPH</name>